<feature type="region of interest" description="Disordered" evidence="1">
    <location>
        <begin position="1"/>
        <end position="25"/>
    </location>
</feature>
<dbReference type="Proteomes" id="UP000774326">
    <property type="component" value="Unassembled WGS sequence"/>
</dbReference>
<keyword evidence="3" id="KW-1185">Reference proteome</keyword>
<dbReference type="OrthoDB" id="10593765at2759"/>
<feature type="compositionally biased region" description="Polar residues" evidence="1">
    <location>
        <begin position="393"/>
        <end position="407"/>
    </location>
</feature>
<evidence type="ECO:0000313" key="3">
    <source>
        <dbReference type="Proteomes" id="UP000774326"/>
    </source>
</evidence>
<name>A0A9P8PVS9_WICPI</name>
<sequence>MEPKPKSLPLPHWNLGQTTSGGHESSVDEIRVTVMQLTTDLRQGSSEKSTECLFLTSGNITQDTRVFRENVFSGTDNGNRVVDFFVFSRVLQIWGIWVLVFNVQLFEFSQDRSDLQTFFQVVILVGIDQLDVFTTVENQSMVLVIGLTVTKNWVTRQLDSELWTTTAVLQDLTVTVNQGRVDSCVVHETRDSSVQSLGSQRSPDSGSQGVFRSSGLETNTVEWNFINLGFQDVFILFFFTVVIVSSSFFSQDLCVLDETVPFDWVQLLQVFQQSNTGELIVFLDDFSKGKQDLFGVVWHQDSEVFGFKVIVILGNEEGWGSQGSLTFNFRRNLVVKQLLDVVNGKQMFSVHRDDNGVPDLGDQDLWLVLDFHVGGGQDLGVDSLWQSGEDVSPWSQNGNTQVEGTTNGKDHVTDNVPQVGIQEEQDQVTQVHQTQGDSGLLTTQGVTPPELTSTSHVGGGQDSDWISQGKNQELVGFSVLGTKDNSPYDTFWVPEQLVDIIVTDNLVVVTFTLDVTAIDNFVDLGSDVSVQRSDDSVQVVTFRDWLDSLLTGWRIQVVQGTLEDETETFWSESDLVGFTPTQQVQSDMTDTFQWGQGVHLGLPLEVGRFQRVVTFQSVQGFFGVVGLLNDLLGLLGLLLGLSGLSGKLTKLHVSETNLVVKIQLGSKVPLLEVSRPRIQQGHEVVKHVSHRVSLKTKSIRQVDKDIFDLFNGNWSSFVSSPSWIWLVCLGCSMDLASGLGRIVVGIGQQGTRRSVSARLAHIGRTDHLDVVGDRCRTLLQREVDVSIWGQVYPRAENPEKKQIENLTAAVSCFNG</sequence>
<accession>A0A9P8PVS9</accession>
<reference evidence="2" key="2">
    <citation type="submission" date="2021-01" db="EMBL/GenBank/DDBJ databases">
        <authorList>
            <person name="Schikora-Tamarit M.A."/>
        </authorList>
    </citation>
    <scope>NUCLEOTIDE SEQUENCE</scope>
    <source>
        <strain evidence="2">CBS2887</strain>
    </source>
</reference>
<evidence type="ECO:0000313" key="2">
    <source>
        <dbReference type="EMBL" id="KAH3679223.1"/>
    </source>
</evidence>
<protein>
    <submittedName>
        <fullName evidence="2">Uncharacterized protein</fullName>
    </submittedName>
</protein>
<comment type="caution">
    <text evidence="2">The sequence shown here is derived from an EMBL/GenBank/DDBJ whole genome shotgun (WGS) entry which is preliminary data.</text>
</comment>
<feature type="region of interest" description="Disordered" evidence="1">
    <location>
        <begin position="390"/>
        <end position="411"/>
    </location>
</feature>
<dbReference type="EMBL" id="JAEUBG010005007">
    <property type="protein sequence ID" value="KAH3679223.1"/>
    <property type="molecule type" value="Genomic_DNA"/>
</dbReference>
<evidence type="ECO:0000256" key="1">
    <source>
        <dbReference type="SAM" id="MobiDB-lite"/>
    </source>
</evidence>
<proteinExistence type="predicted"/>
<reference evidence="2" key="1">
    <citation type="journal article" date="2021" name="Open Biol.">
        <title>Shared evolutionary footprints suggest mitochondrial oxidative damage underlies multiple complex I losses in fungi.</title>
        <authorList>
            <person name="Schikora-Tamarit M.A."/>
            <person name="Marcet-Houben M."/>
            <person name="Nosek J."/>
            <person name="Gabaldon T."/>
        </authorList>
    </citation>
    <scope>NUCLEOTIDE SEQUENCE</scope>
    <source>
        <strain evidence="2">CBS2887</strain>
    </source>
</reference>
<dbReference type="AlphaFoldDB" id="A0A9P8PVS9"/>
<organism evidence="2 3">
    <name type="scientific">Wickerhamomyces pijperi</name>
    <name type="common">Yeast</name>
    <name type="synonym">Pichia pijperi</name>
    <dbReference type="NCBI Taxonomy" id="599730"/>
    <lineage>
        <taxon>Eukaryota</taxon>
        <taxon>Fungi</taxon>
        <taxon>Dikarya</taxon>
        <taxon>Ascomycota</taxon>
        <taxon>Saccharomycotina</taxon>
        <taxon>Saccharomycetes</taxon>
        <taxon>Phaffomycetales</taxon>
        <taxon>Wickerhamomycetaceae</taxon>
        <taxon>Wickerhamomyces</taxon>
    </lineage>
</organism>
<gene>
    <name evidence="2" type="ORF">WICPIJ_008692</name>
</gene>